<reference evidence="1 2" key="1">
    <citation type="submission" date="2020-02" db="EMBL/GenBank/DDBJ databases">
        <title>Draft genome sequence of Haematococcus lacustris strain NIES-144.</title>
        <authorList>
            <person name="Morimoto D."/>
            <person name="Nakagawa S."/>
            <person name="Yoshida T."/>
            <person name="Sawayama S."/>
        </authorList>
    </citation>
    <scope>NUCLEOTIDE SEQUENCE [LARGE SCALE GENOMIC DNA]</scope>
    <source>
        <strain evidence="1 2">NIES-144</strain>
    </source>
</reference>
<comment type="caution">
    <text evidence="1">The sequence shown here is derived from an EMBL/GenBank/DDBJ whole genome shotgun (WGS) entry which is preliminary data.</text>
</comment>
<sequence>MYLRESFLEARVVVFVINEDWMDSIACNQEFEAMVTRARRLTPSTRMAMVLMDITDDRFNRRWGAKLPQFKANLALEAGKHCDVFQFTYNQQTTAEDKARVQQEFVAVAA</sequence>
<feature type="non-terminal residue" evidence="1">
    <location>
        <position position="1"/>
    </location>
</feature>
<organism evidence="1 2">
    <name type="scientific">Haematococcus lacustris</name>
    <name type="common">Green alga</name>
    <name type="synonym">Haematococcus pluvialis</name>
    <dbReference type="NCBI Taxonomy" id="44745"/>
    <lineage>
        <taxon>Eukaryota</taxon>
        <taxon>Viridiplantae</taxon>
        <taxon>Chlorophyta</taxon>
        <taxon>core chlorophytes</taxon>
        <taxon>Chlorophyceae</taxon>
        <taxon>CS clade</taxon>
        <taxon>Chlamydomonadales</taxon>
        <taxon>Haematococcaceae</taxon>
        <taxon>Haematococcus</taxon>
    </lineage>
</organism>
<proteinExistence type="predicted"/>
<name>A0A6A0A573_HAELA</name>
<evidence type="ECO:0000313" key="1">
    <source>
        <dbReference type="EMBL" id="GFH27644.1"/>
    </source>
</evidence>
<protein>
    <submittedName>
        <fullName evidence="1">Uncharacterized protein</fullName>
    </submittedName>
</protein>
<keyword evidence="2" id="KW-1185">Reference proteome</keyword>
<feature type="non-terminal residue" evidence="1">
    <location>
        <position position="110"/>
    </location>
</feature>
<dbReference type="EMBL" id="BLLF01003557">
    <property type="protein sequence ID" value="GFH27644.1"/>
    <property type="molecule type" value="Genomic_DNA"/>
</dbReference>
<dbReference type="AlphaFoldDB" id="A0A6A0A573"/>
<accession>A0A6A0A573</accession>
<dbReference type="Proteomes" id="UP000485058">
    <property type="component" value="Unassembled WGS sequence"/>
</dbReference>
<evidence type="ECO:0000313" key="2">
    <source>
        <dbReference type="Proteomes" id="UP000485058"/>
    </source>
</evidence>
<gene>
    <name evidence="1" type="ORF">HaLaN_26002</name>
</gene>